<sequence>MQLIHSLTLSSLIIVYLLKQVHAEVVTVTVTKFATVTNVNPEKDNRYKTKGLESSSLYSPSVDNNKEPLANKGSGINSIYPTSALSNKDAKASYSDDQPRATSGAKNSDPLNATTQGSLASSGAPGTMSSLSGTAKNTPTPTNASQASSSSISSTKIPSASMNPNITTTASRSPSLKIPTATLQPNSAQINGNLRGVALASLLLALKTLLL</sequence>
<evidence type="ECO:0000313" key="3">
    <source>
        <dbReference type="EMBL" id="KAK9701773.1"/>
    </source>
</evidence>
<evidence type="ECO:0000256" key="2">
    <source>
        <dbReference type="SAM" id="SignalP"/>
    </source>
</evidence>
<feature type="compositionally biased region" description="Low complexity" evidence="1">
    <location>
        <begin position="138"/>
        <end position="161"/>
    </location>
</feature>
<dbReference type="Proteomes" id="UP001479436">
    <property type="component" value="Unassembled WGS sequence"/>
</dbReference>
<feature type="compositionally biased region" description="Polar residues" evidence="1">
    <location>
        <begin position="162"/>
        <end position="174"/>
    </location>
</feature>
<keyword evidence="2" id="KW-0732">Signal</keyword>
<feature type="compositionally biased region" description="Polar residues" evidence="1">
    <location>
        <begin position="127"/>
        <end position="137"/>
    </location>
</feature>
<feature type="compositionally biased region" description="Polar residues" evidence="1">
    <location>
        <begin position="100"/>
        <end position="121"/>
    </location>
</feature>
<organism evidence="3 4">
    <name type="scientific">Basidiobolus ranarum</name>
    <dbReference type="NCBI Taxonomy" id="34480"/>
    <lineage>
        <taxon>Eukaryota</taxon>
        <taxon>Fungi</taxon>
        <taxon>Fungi incertae sedis</taxon>
        <taxon>Zoopagomycota</taxon>
        <taxon>Entomophthoromycotina</taxon>
        <taxon>Basidiobolomycetes</taxon>
        <taxon>Basidiobolales</taxon>
        <taxon>Basidiobolaceae</taxon>
        <taxon>Basidiobolus</taxon>
    </lineage>
</organism>
<feature type="compositionally biased region" description="Basic and acidic residues" evidence="1">
    <location>
        <begin position="42"/>
        <end position="51"/>
    </location>
</feature>
<feature type="compositionally biased region" description="Polar residues" evidence="1">
    <location>
        <begin position="74"/>
        <end position="86"/>
    </location>
</feature>
<accession>A0ABR2VTP1</accession>
<reference evidence="3 4" key="1">
    <citation type="submission" date="2023-04" db="EMBL/GenBank/DDBJ databases">
        <title>Genome of Basidiobolus ranarum AG-B5.</title>
        <authorList>
            <person name="Stajich J.E."/>
            <person name="Carter-House D."/>
            <person name="Gryganskyi A."/>
        </authorList>
    </citation>
    <scope>NUCLEOTIDE SEQUENCE [LARGE SCALE GENOMIC DNA]</scope>
    <source>
        <strain evidence="3 4">AG-B5</strain>
    </source>
</reference>
<dbReference type="EMBL" id="JASJQH010007782">
    <property type="protein sequence ID" value="KAK9701773.1"/>
    <property type="molecule type" value="Genomic_DNA"/>
</dbReference>
<protein>
    <submittedName>
        <fullName evidence="3">Uncharacterized protein</fullName>
    </submittedName>
</protein>
<name>A0ABR2VTP1_9FUNG</name>
<feature type="signal peptide" evidence="2">
    <location>
        <begin position="1"/>
        <end position="23"/>
    </location>
</feature>
<evidence type="ECO:0000256" key="1">
    <source>
        <dbReference type="SAM" id="MobiDB-lite"/>
    </source>
</evidence>
<feature type="compositionally biased region" description="Polar residues" evidence="1">
    <location>
        <begin position="52"/>
        <end position="63"/>
    </location>
</feature>
<feature type="region of interest" description="Disordered" evidence="1">
    <location>
        <begin position="42"/>
        <end position="179"/>
    </location>
</feature>
<gene>
    <name evidence="3" type="ORF">K7432_011564</name>
</gene>
<evidence type="ECO:0000313" key="4">
    <source>
        <dbReference type="Proteomes" id="UP001479436"/>
    </source>
</evidence>
<comment type="caution">
    <text evidence="3">The sequence shown here is derived from an EMBL/GenBank/DDBJ whole genome shotgun (WGS) entry which is preliminary data.</text>
</comment>
<keyword evidence="4" id="KW-1185">Reference proteome</keyword>
<proteinExistence type="predicted"/>
<feature type="chain" id="PRO_5045404144" evidence="2">
    <location>
        <begin position="24"/>
        <end position="211"/>
    </location>
</feature>